<dbReference type="PROSITE" id="PS50892">
    <property type="entry name" value="V_SNARE"/>
    <property type="match status" value="1"/>
</dbReference>
<evidence type="ECO:0000256" key="2">
    <source>
        <dbReference type="ARBA" id="ARBA00008025"/>
    </source>
</evidence>
<comment type="subcellular location">
    <subcellularLocation>
        <location evidence="1">Cell membrane</location>
        <topology evidence="1">Lipid-anchor</topology>
        <orientation evidence="1">Cytoplasmic side</orientation>
    </subcellularLocation>
</comment>
<dbReference type="EMBL" id="QJNU01000198">
    <property type="protein sequence ID" value="RYP04754.1"/>
    <property type="molecule type" value="Genomic_DNA"/>
</dbReference>
<dbReference type="InterPro" id="IPR010908">
    <property type="entry name" value="Longin_dom"/>
</dbReference>
<evidence type="ECO:0000256" key="4">
    <source>
        <dbReference type="ARBA" id="ARBA00023136"/>
    </source>
</evidence>
<feature type="domain" description="Longin" evidence="10">
    <location>
        <begin position="8"/>
        <end position="103"/>
    </location>
</feature>
<reference evidence="12 13" key="1">
    <citation type="submission" date="2018-06" db="EMBL/GenBank/DDBJ databases">
        <title>Complete Genomes of Monosporascus.</title>
        <authorList>
            <person name="Robinson A.J."/>
            <person name="Natvig D.O."/>
        </authorList>
    </citation>
    <scope>NUCLEOTIDE SEQUENCE [LARGE SCALE GENOMIC DNA]</scope>
    <source>
        <strain evidence="12 13">CBS 110550</strain>
    </source>
</reference>
<dbReference type="STRING" id="155417.A0A4Q4TG38"/>
<accession>A0A4Q4TG38</accession>
<evidence type="ECO:0000313" key="12">
    <source>
        <dbReference type="EMBL" id="RYP04754.1"/>
    </source>
</evidence>
<evidence type="ECO:0000259" key="10">
    <source>
        <dbReference type="PROSITE" id="PS50859"/>
    </source>
</evidence>
<keyword evidence="4" id="KW-0472">Membrane</keyword>
<dbReference type="SUPFAM" id="SSF58038">
    <property type="entry name" value="SNARE fusion complex"/>
    <property type="match status" value="1"/>
</dbReference>
<evidence type="ECO:0000256" key="3">
    <source>
        <dbReference type="ARBA" id="ARBA00022481"/>
    </source>
</evidence>
<evidence type="ECO:0000313" key="13">
    <source>
        <dbReference type="Proteomes" id="UP000293360"/>
    </source>
</evidence>
<keyword evidence="7" id="KW-0636">Prenylation</keyword>
<dbReference type="Pfam" id="PF13774">
    <property type="entry name" value="Longin"/>
    <property type="match status" value="1"/>
</dbReference>
<sequence length="198" mass="22420">MKLYYIGILDNTQTPAVQLCAEYELSEFSRFTRSEYSKFMTMFSKTIAERTKPGQRQSIEEQGYVFHCYARSEGIAGVVISKDYPPLAAHAVLSKVSDNFLTQNPSWKPGRPMQDNQISFPALKEHLDTCQDPSQANSIMKIQKELDETKIVLHKTIESVLQRGEKIDDLVAKSSDLSTQSKAFYQSAKKQNSCCTVM</sequence>
<dbReference type="GO" id="GO:0005794">
    <property type="term" value="C:Golgi apparatus"/>
    <property type="evidence" value="ECO:0007669"/>
    <property type="project" value="TreeGrafter"/>
</dbReference>
<dbReference type="Gene3D" id="3.30.450.50">
    <property type="entry name" value="Longin domain"/>
    <property type="match status" value="1"/>
</dbReference>
<evidence type="ECO:0000256" key="6">
    <source>
        <dbReference type="ARBA" id="ARBA00023288"/>
    </source>
</evidence>
<comment type="caution">
    <text evidence="12">The sequence shown here is derived from an EMBL/GenBank/DDBJ whole genome shotgun (WGS) entry which is preliminary data.</text>
</comment>
<dbReference type="Gene3D" id="1.20.5.110">
    <property type="match status" value="1"/>
</dbReference>
<evidence type="ECO:0000256" key="1">
    <source>
        <dbReference type="ARBA" id="ARBA00004342"/>
    </source>
</evidence>
<evidence type="ECO:0000256" key="9">
    <source>
        <dbReference type="PROSITE-ProRule" id="PRU00290"/>
    </source>
</evidence>
<keyword evidence="9" id="KW-0175">Coiled coil</keyword>
<organism evidence="12 13">
    <name type="scientific">Monosporascus ibericus</name>
    <dbReference type="NCBI Taxonomy" id="155417"/>
    <lineage>
        <taxon>Eukaryota</taxon>
        <taxon>Fungi</taxon>
        <taxon>Dikarya</taxon>
        <taxon>Ascomycota</taxon>
        <taxon>Pezizomycotina</taxon>
        <taxon>Sordariomycetes</taxon>
        <taxon>Xylariomycetidae</taxon>
        <taxon>Xylariales</taxon>
        <taxon>Xylariales incertae sedis</taxon>
        <taxon>Monosporascus</taxon>
    </lineage>
</organism>
<dbReference type="GO" id="GO:0006888">
    <property type="term" value="P:endoplasmic reticulum to Golgi vesicle-mediated transport"/>
    <property type="evidence" value="ECO:0007669"/>
    <property type="project" value="TreeGrafter"/>
</dbReference>
<dbReference type="InterPro" id="IPR045848">
    <property type="entry name" value="R-SNARE_YKT6"/>
</dbReference>
<dbReference type="GO" id="GO:0005484">
    <property type="term" value="F:SNAP receptor activity"/>
    <property type="evidence" value="ECO:0007669"/>
    <property type="project" value="TreeGrafter"/>
</dbReference>
<keyword evidence="5" id="KW-0564">Palmitate</keyword>
<dbReference type="FunFam" id="1.20.5.110:FF:000020">
    <property type="entry name" value="synaptobrevin homolog YKT6"/>
    <property type="match status" value="1"/>
</dbReference>
<dbReference type="OrthoDB" id="27923at2759"/>
<dbReference type="CDD" id="cd15867">
    <property type="entry name" value="R-SNARE_YKT6"/>
    <property type="match status" value="1"/>
</dbReference>
<dbReference type="InterPro" id="IPR011012">
    <property type="entry name" value="Longin-like_dom_sf"/>
</dbReference>
<name>A0A4Q4TG38_9PEZI</name>
<proteinExistence type="inferred from homology"/>
<dbReference type="AlphaFoldDB" id="A0A4Q4TG38"/>
<keyword evidence="6" id="KW-0449">Lipoprotein</keyword>
<dbReference type="SUPFAM" id="SSF64356">
    <property type="entry name" value="SNARE-like"/>
    <property type="match status" value="1"/>
</dbReference>
<keyword evidence="13" id="KW-1185">Reference proteome</keyword>
<feature type="domain" description="V-SNARE coiled-coil homology" evidence="11">
    <location>
        <begin position="138"/>
        <end position="198"/>
    </location>
</feature>
<dbReference type="SMART" id="SM01270">
    <property type="entry name" value="Longin"/>
    <property type="match status" value="1"/>
</dbReference>
<dbReference type="Pfam" id="PF00957">
    <property type="entry name" value="Synaptobrevin"/>
    <property type="match status" value="1"/>
</dbReference>
<evidence type="ECO:0000259" key="11">
    <source>
        <dbReference type="PROSITE" id="PS50892"/>
    </source>
</evidence>
<dbReference type="InterPro" id="IPR042855">
    <property type="entry name" value="V_SNARE_CC"/>
</dbReference>
<dbReference type="PANTHER" id="PTHR45806">
    <property type="entry name" value="SYNAPTOBREVIN HOMOLOG YKT6"/>
    <property type="match status" value="1"/>
</dbReference>
<dbReference type="GO" id="GO:0005886">
    <property type="term" value="C:plasma membrane"/>
    <property type="evidence" value="ECO:0007669"/>
    <property type="project" value="UniProtKB-SubCell"/>
</dbReference>
<evidence type="ECO:0000256" key="8">
    <source>
        <dbReference type="ARBA" id="ARBA00026133"/>
    </source>
</evidence>
<evidence type="ECO:0000256" key="5">
    <source>
        <dbReference type="ARBA" id="ARBA00023139"/>
    </source>
</evidence>
<dbReference type="CDD" id="cd14824">
    <property type="entry name" value="Longin"/>
    <property type="match status" value="1"/>
</dbReference>
<evidence type="ECO:0000256" key="7">
    <source>
        <dbReference type="ARBA" id="ARBA00023289"/>
    </source>
</evidence>
<gene>
    <name evidence="12" type="ORF">DL764_004248</name>
</gene>
<comment type="similarity">
    <text evidence="2">Belongs to the synaptobrevin family.</text>
</comment>
<keyword evidence="3" id="KW-0488">Methylation</keyword>
<dbReference type="Proteomes" id="UP000293360">
    <property type="component" value="Unassembled WGS sequence"/>
</dbReference>
<dbReference type="PANTHER" id="PTHR45806:SF1">
    <property type="entry name" value="SYNAPTOBREVIN HOMOLOG YKT6"/>
    <property type="match status" value="1"/>
</dbReference>
<protein>
    <recommendedName>
        <fullName evidence="8">Synaptobrevin homolog YKT6</fullName>
    </recommendedName>
</protein>
<dbReference type="PROSITE" id="PS50859">
    <property type="entry name" value="LONGIN"/>
    <property type="match status" value="1"/>
</dbReference>